<gene>
    <name evidence="7" type="ORF">SAMN05216375_1524</name>
    <name evidence="6" type="ORF">TR210_2473</name>
</gene>
<keyword evidence="4 5" id="KW-0472">Membrane</keyword>
<dbReference type="Pfam" id="PF00654">
    <property type="entry name" value="Voltage_CLC"/>
    <property type="match status" value="1"/>
</dbReference>
<evidence type="ECO:0000256" key="5">
    <source>
        <dbReference type="SAM" id="Phobius"/>
    </source>
</evidence>
<dbReference type="STRING" id="640938.TR210_2473"/>
<dbReference type="Proteomes" id="UP000199280">
    <property type="component" value="Unassembled WGS sequence"/>
</dbReference>
<evidence type="ECO:0000313" key="9">
    <source>
        <dbReference type="Proteomes" id="UP000199280"/>
    </source>
</evidence>
<reference evidence="6 8" key="1">
    <citation type="submission" date="2016-02" db="EMBL/GenBank/DDBJ databases">
        <authorList>
            <person name="Wen L."/>
            <person name="He K."/>
            <person name="Yang H."/>
        </authorList>
    </citation>
    <scope>NUCLEOTIDE SEQUENCE [LARGE SCALE GENOMIC DNA]</scope>
    <source>
        <strain evidence="6">Trichococcus_R210</strain>
    </source>
</reference>
<dbReference type="SUPFAM" id="SSF81340">
    <property type="entry name" value="Clc chloride channel"/>
    <property type="match status" value="1"/>
</dbReference>
<dbReference type="EMBL" id="FNYT01000052">
    <property type="protein sequence ID" value="SEJ97506.1"/>
    <property type="molecule type" value="Genomic_DNA"/>
</dbReference>
<dbReference type="AlphaFoldDB" id="A0A143Z571"/>
<dbReference type="InterPro" id="IPR050368">
    <property type="entry name" value="ClC-type_chloride_channel"/>
</dbReference>
<feature type="transmembrane region" description="Helical" evidence="5">
    <location>
        <begin position="290"/>
        <end position="311"/>
    </location>
</feature>
<evidence type="ECO:0000256" key="4">
    <source>
        <dbReference type="ARBA" id="ARBA00023136"/>
    </source>
</evidence>
<proteinExistence type="predicted"/>
<evidence type="ECO:0000256" key="3">
    <source>
        <dbReference type="ARBA" id="ARBA00022989"/>
    </source>
</evidence>
<dbReference type="InterPro" id="IPR014743">
    <property type="entry name" value="Cl-channel_core"/>
</dbReference>
<dbReference type="OrthoDB" id="9767361at2"/>
<keyword evidence="2 5" id="KW-0812">Transmembrane</keyword>
<feature type="transmembrane region" description="Helical" evidence="5">
    <location>
        <begin position="251"/>
        <end position="269"/>
    </location>
</feature>
<reference evidence="7 9" key="2">
    <citation type="submission" date="2016-10" db="EMBL/GenBank/DDBJ databases">
        <authorList>
            <person name="Varghese N."/>
            <person name="Submissions S."/>
        </authorList>
    </citation>
    <scope>NUCLEOTIDE SEQUENCE [LARGE SCALE GENOMIC DNA]</scope>
    <source>
        <strain evidence="7 9">DSM 22150</strain>
    </source>
</reference>
<dbReference type="InterPro" id="IPR001807">
    <property type="entry name" value="ClC"/>
</dbReference>
<evidence type="ECO:0000313" key="8">
    <source>
        <dbReference type="Proteomes" id="UP000076878"/>
    </source>
</evidence>
<dbReference type="Gene3D" id="1.10.3080.10">
    <property type="entry name" value="Clc chloride channel"/>
    <property type="match status" value="1"/>
</dbReference>
<evidence type="ECO:0000313" key="7">
    <source>
        <dbReference type="EMBL" id="SEJ97506.1"/>
    </source>
</evidence>
<feature type="transmembrane region" description="Helical" evidence="5">
    <location>
        <begin position="12"/>
        <end position="40"/>
    </location>
</feature>
<dbReference type="RefSeq" id="WP_068624233.1">
    <property type="nucleotide sequence ID" value="NZ_FJNB01000023.1"/>
</dbReference>
<evidence type="ECO:0000313" key="6">
    <source>
        <dbReference type="EMBL" id="CZR07725.1"/>
    </source>
</evidence>
<evidence type="ECO:0000256" key="2">
    <source>
        <dbReference type="ARBA" id="ARBA00022692"/>
    </source>
</evidence>
<dbReference type="PANTHER" id="PTHR43427">
    <property type="entry name" value="CHLORIDE CHANNEL PROTEIN CLC-E"/>
    <property type="match status" value="1"/>
</dbReference>
<feature type="transmembrane region" description="Helical" evidence="5">
    <location>
        <begin position="219"/>
        <end position="239"/>
    </location>
</feature>
<evidence type="ECO:0000256" key="1">
    <source>
        <dbReference type="ARBA" id="ARBA00004141"/>
    </source>
</evidence>
<dbReference type="GO" id="GO:0016020">
    <property type="term" value="C:membrane"/>
    <property type="evidence" value="ECO:0007669"/>
    <property type="project" value="UniProtKB-SubCell"/>
</dbReference>
<keyword evidence="3 5" id="KW-1133">Transmembrane helix</keyword>
<protein>
    <submittedName>
        <fullName evidence="6">Chloride channel voltage gated</fullName>
    </submittedName>
    <submittedName>
        <fullName evidence="7">H+/Cl-antiporter ClcA</fullName>
    </submittedName>
</protein>
<keyword evidence="9" id="KW-1185">Reference proteome</keyword>
<dbReference type="Proteomes" id="UP000076878">
    <property type="component" value="Unassembled WGS sequence"/>
</dbReference>
<dbReference type="EMBL" id="FJNB01000023">
    <property type="protein sequence ID" value="CZR07725.1"/>
    <property type="molecule type" value="Genomic_DNA"/>
</dbReference>
<feature type="transmembrane region" description="Helical" evidence="5">
    <location>
        <begin position="141"/>
        <end position="166"/>
    </location>
</feature>
<name>A0A143Z571_9LACT</name>
<sequence>MNKYISEYKEIGIYAISAIFVGLAVGVLDTLFGKVLIFIGTFRDSYAGYLIPMLPFAGLFIVYMYKKIGKNTNKGISLVFAAGNEELEEIPKRMIPLTILGTWITHLFGGSAGREGVAVQIGATFSHAIGRKIPYKNASKIMLITGMAAGFGGLFETPFAATFFALEVLVVGKLEYLALFPALIAAFVASFVSHFLGLEKFSVNLDVALSMDGQTMLKILVLGIIFGAVGGLFAYMLGYAKRYMVEKLPDLRKRIFFVGILISALLLMFHMGRYSGLGTNLIAADFNGEIVYGYDWIVKFILTILTLAAGFQGGEVTPIFSIGSSLGVWLAPLFGLPIEFVAALGYISVFSSATNTLIAPALIGAEVFGFDYLPYFLLTVCVSYVFNGNHSIYGGQKTIL</sequence>
<comment type="subcellular location">
    <subcellularLocation>
        <location evidence="1">Membrane</location>
        <topology evidence="1">Multi-pass membrane protein</topology>
    </subcellularLocation>
</comment>
<accession>A0A143Z571</accession>
<dbReference type="PANTHER" id="PTHR43427:SF12">
    <property type="entry name" value="CHLORIDE TRANSPORTER"/>
    <property type="match status" value="1"/>
</dbReference>
<feature type="transmembrane region" description="Helical" evidence="5">
    <location>
        <begin position="46"/>
        <end position="65"/>
    </location>
</feature>
<organism evidence="6 8">
    <name type="scientific">Trichococcus ilyis</name>
    <dbReference type="NCBI Taxonomy" id="640938"/>
    <lineage>
        <taxon>Bacteria</taxon>
        <taxon>Bacillati</taxon>
        <taxon>Bacillota</taxon>
        <taxon>Bacilli</taxon>
        <taxon>Lactobacillales</taxon>
        <taxon>Carnobacteriaceae</taxon>
        <taxon>Trichococcus</taxon>
    </lineage>
</organism>
<feature type="transmembrane region" description="Helical" evidence="5">
    <location>
        <begin position="178"/>
        <end position="198"/>
    </location>
</feature>
<dbReference type="GO" id="GO:0015108">
    <property type="term" value="F:chloride transmembrane transporter activity"/>
    <property type="evidence" value="ECO:0007669"/>
    <property type="project" value="InterPro"/>
</dbReference>